<accession>A0A938YBC8</accession>
<dbReference type="AlphaFoldDB" id="A0A938YBC8"/>
<dbReference type="RefSeq" id="WP_205262329.1">
    <property type="nucleotide sequence ID" value="NZ_JAERWK010000026.1"/>
</dbReference>
<proteinExistence type="predicted"/>
<dbReference type="NCBIfam" id="TIGR01167">
    <property type="entry name" value="LPXTG_anchor"/>
    <property type="match status" value="1"/>
</dbReference>
<feature type="region of interest" description="Disordered" evidence="1">
    <location>
        <begin position="198"/>
        <end position="279"/>
    </location>
</feature>
<evidence type="ECO:0000313" key="3">
    <source>
        <dbReference type="Proteomes" id="UP000663792"/>
    </source>
</evidence>
<dbReference type="Proteomes" id="UP000663792">
    <property type="component" value="Unassembled WGS sequence"/>
</dbReference>
<keyword evidence="3" id="KW-1185">Reference proteome</keyword>
<name>A0A938YBC8_9ACTN</name>
<comment type="caution">
    <text evidence="2">The sequence shown here is derived from an EMBL/GenBank/DDBJ whole genome shotgun (WGS) entry which is preliminary data.</text>
</comment>
<organism evidence="2 3">
    <name type="scientific">Nakamurella leprariae</name>
    <dbReference type="NCBI Taxonomy" id="2803911"/>
    <lineage>
        <taxon>Bacteria</taxon>
        <taxon>Bacillati</taxon>
        <taxon>Actinomycetota</taxon>
        <taxon>Actinomycetes</taxon>
        <taxon>Nakamurellales</taxon>
        <taxon>Nakamurellaceae</taxon>
        <taxon>Nakamurella</taxon>
    </lineage>
</organism>
<dbReference type="EMBL" id="JAERWK010000026">
    <property type="protein sequence ID" value="MBM9469365.1"/>
    <property type="molecule type" value="Genomic_DNA"/>
</dbReference>
<reference evidence="2" key="1">
    <citation type="submission" date="2021-01" db="EMBL/GenBank/DDBJ databases">
        <title>YIM 132084 draft genome.</title>
        <authorList>
            <person name="An D."/>
        </authorList>
    </citation>
    <scope>NUCLEOTIDE SEQUENCE</scope>
    <source>
        <strain evidence="2">YIM 132084</strain>
    </source>
</reference>
<gene>
    <name evidence="2" type="ORF">JL106_18920</name>
</gene>
<sequence length="308" mass="29266">MRLASSHSATPSVLTRWGVGTVAVGGAVLVGMFGWQTANAAGIGASDVQVLAVAAAPVPAAAPQPAVGQVVIKRLPPGGASNNTEGTTSSVSPGSVAVGGTLSFSVTGYPAGETAYVKIDDGQYTGDAVIQGADVVAAVPIGADGVASGSLTIPADLAPGEHWLRVLASTRPATGSGVLGFTHATDTFTVTAAAAPTTSSSVAPTTSSSVAPAPSQSSSSSSSRPSGSSSSAAPSASSVTTAPLSPGSRTTTTSAPAASGGSSGTPTSGQQLASTGPTEDAALAIGGGLLLAGLGLTIAGQRRRSSAS</sequence>
<feature type="compositionally biased region" description="Low complexity" evidence="1">
    <location>
        <begin position="198"/>
        <end position="269"/>
    </location>
</feature>
<evidence type="ECO:0000313" key="2">
    <source>
        <dbReference type="EMBL" id="MBM9469365.1"/>
    </source>
</evidence>
<evidence type="ECO:0000256" key="1">
    <source>
        <dbReference type="SAM" id="MobiDB-lite"/>
    </source>
</evidence>
<protein>
    <submittedName>
        <fullName evidence="2">LPXTG cell wall anchor domain-containing protein</fullName>
    </submittedName>
</protein>